<evidence type="ECO:0008006" key="4">
    <source>
        <dbReference type="Google" id="ProtNLM"/>
    </source>
</evidence>
<keyword evidence="1" id="KW-0732">Signal</keyword>
<evidence type="ECO:0000313" key="3">
    <source>
        <dbReference type="Proteomes" id="UP000319663"/>
    </source>
</evidence>
<dbReference type="EMBL" id="VIFY01000032">
    <property type="protein sequence ID" value="TQB74407.1"/>
    <property type="molecule type" value="Genomic_DNA"/>
</dbReference>
<dbReference type="PANTHER" id="PTHR42047">
    <property type="entry name" value="PROTEIN, PUTATIVE (AFU_ORTHOLOGUE AFUA_6G03560)-RELATED"/>
    <property type="match status" value="1"/>
</dbReference>
<keyword evidence="3" id="KW-1185">Reference proteome</keyword>
<dbReference type="InterPro" id="IPR052820">
    <property type="entry name" value="PhiA_domain"/>
</dbReference>
<accession>A0A507QXB1</accession>
<dbReference type="AlphaFoldDB" id="A0A507QXB1"/>
<reference evidence="2 3" key="1">
    <citation type="submission" date="2019-06" db="EMBL/GenBank/DDBJ databases">
        <title>Wine fermentation using esterase from Monascus purpureus.</title>
        <authorList>
            <person name="Geng C."/>
            <person name="Zhang Y."/>
        </authorList>
    </citation>
    <scope>NUCLEOTIDE SEQUENCE [LARGE SCALE GENOMIC DNA]</scope>
    <source>
        <strain evidence="2">HQ1</strain>
    </source>
</reference>
<dbReference type="STRING" id="5098.A0A507QXB1"/>
<gene>
    <name evidence="2" type="ORF">MPDQ_004900</name>
</gene>
<sequence length="186" mass="19119">MKLSILSTLVLPFLAAAGPSGYQILSSRSASPVHLLPMNANGGAFYLGGNTSTYCPPQVGSCPPGTQTVLAPGGAALDVTVPGGQELYISPTGALSFTQPHSAYVPPGSVLGPFSIAARSGSTLPHYSTTAWGASGFMACPTKDHRWQVFVAAQNVTAPLGKVEDCLGFSAIAFPYNGSIPAWEYV</sequence>
<proteinExistence type="predicted"/>
<organism evidence="2 3">
    <name type="scientific">Monascus purpureus</name>
    <name type="common">Red mold</name>
    <name type="synonym">Monascus anka</name>
    <dbReference type="NCBI Taxonomy" id="5098"/>
    <lineage>
        <taxon>Eukaryota</taxon>
        <taxon>Fungi</taxon>
        <taxon>Dikarya</taxon>
        <taxon>Ascomycota</taxon>
        <taxon>Pezizomycotina</taxon>
        <taxon>Eurotiomycetes</taxon>
        <taxon>Eurotiomycetidae</taxon>
        <taxon>Eurotiales</taxon>
        <taxon>Aspergillaceae</taxon>
        <taxon>Monascus</taxon>
    </lineage>
</organism>
<feature type="chain" id="PRO_5021210077" description="IgE-binding protein" evidence="1">
    <location>
        <begin position="18"/>
        <end position="186"/>
    </location>
</feature>
<protein>
    <recommendedName>
        <fullName evidence="4">IgE-binding protein</fullName>
    </recommendedName>
</protein>
<name>A0A507QXB1_MONPU</name>
<comment type="caution">
    <text evidence="2">The sequence shown here is derived from an EMBL/GenBank/DDBJ whole genome shotgun (WGS) entry which is preliminary data.</text>
</comment>
<evidence type="ECO:0000313" key="2">
    <source>
        <dbReference type="EMBL" id="TQB74407.1"/>
    </source>
</evidence>
<evidence type="ECO:0000256" key="1">
    <source>
        <dbReference type="SAM" id="SignalP"/>
    </source>
</evidence>
<dbReference type="Proteomes" id="UP000319663">
    <property type="component" value="Unassembled WGS sequence"/>
</dbReference>
<dbReference type="PANTHER" id="PTHR42047:SF1">
    <property type="entry name" value="PROTEIN, PUTATIVE (AFU_ORTHOLOGUE AFUA_6G03560)-RELATED"/>
    <property type="match status" value="1"/>
</dbReference>
<feature type="signal peptide" evidence="1">
    <location>
        <begin position="1"/>
        <end position="17"/>
    </location>
</feature>